<keyword evidence="1" id="KW-0472">Membrane</keyword>
<dbReference type="OrthoDB" id="433309at2759"/>
<dbReference type="Proteomes" id="UP000002729">
    <property type="component" value="Unassembled WGS sequence"/>
</dbReference>
<dbReference type="PRINTS" id="PR01463">
    <property type="entry name" value="EAGCHANLFMLY"/>
</dbReference>
<dbReference type="InterPro" id="IPR013099">
    <property type="entry name" value="K_chnl_dom"/>
</dbReference>
<dbReference type="eggNOG" id="KOG0498">
    <property type="taxonomic scope" value="Eukaryota"/>
</dbReference>
<keyword evidence="1" id="KW-1133">Transmembrane helix</keyword>
<dbReference type="EMBL" id="GL833140">
    <property type="protein sequence ID" value="EGB05583.1"/>
    <property type="molecule type" value="Genomic_DNA"/>
</dbReference>
<keyword evidence="4" id="KW-1185">Reference proteome</keyword>
<feature type="transmembrane region" description="Helical" evidence="1">
    <location>
        <begin position="104"/>
        <end position="120"/>
    </location>
</feature>
<accession>F0YH08</accession>
<dbReference type="Pfam" id="PF07885">
    <property type="entry name" value="Ion_trans_2"/>
    <property type="match status" value="1"/>
</dbReference>
<feature type="non-terminal residue" evidence="3">
    <location>
        <position position="121"/>
    </location>
</feature>
<dbReference type="GO" id="GO:0005886">
    <property type="term" value="C:plasma membrane"/>
    <property type="evidence" value="ECO:0007669"/>
    <property type="project" value="TreeGrafter"/>
</dbReference>
<feature type="domain" description="Potassium channel" evidence="2">
    <location>
        <begin position="76"/>
        <end position="120"/>
    </location>
</feature>
<dbReference type="GeneID" id="20220916"/>
<dbReference type="PANTHER" id="PTHR10217">
    <property type="entry name" value="VOLTAGE AND LIGAND GATED POTASSIUM CHANNEL"/>
    <property type="match status" value="1"/>
</dbReference>
<dbReference type="RefSeq" id="XP_009039714.1">
    <property type="nucleotide sequence ID" value="XM_009041466.1"/>
</dbReference>
<dbReference type="InParanoid" id="F0YH08"/>
<dbReference type="AlphaFoldDB" id="F0YH08"/>
<dbReference type="InterPro" id="IPR003938">
    <property type="entry name" value="K_chnl_volt-dep_EAG/ELK/ERG"/>
</dbReference>
<keyword evidence="1" id="KW-0812">Transmembrane</keyword>
<proteinExistence type="predicted"/>
<name>F0YH08_AURAN</name>
<evidence type="ECO:0000313" key="4">
    <source>
        <dbReference type="Proteomes" id="UP000002729"/>
    </source>
</evidence>
<reference evidence="3 4" key="1">
    <citation type="journal article" date="2011" name="Proc. Natl. Acad. Sci. U.S.A.">
        <title>Niche of harmful alga Aureococcus anophagefferens revealed through ecogenomics.</title>
        <authorList>
            <person name="Gobler C.J."/>
            <person name="Berry D.L."/>
            <person name="Dyhrman S.T."/>
            <person name="Wilhelm S.W."/>
            <person name="Salamov A."/>
            <person name="Lobanov A.V."/>
            <person name="Zhang Y."/>
            <person name="Collier J.L."/>
            <person name="Wurch L.L."/>
            <person name="Kustka A.B."/>
            <person name="Dill B.D."/>
            <person name="Shah M."/>
            <person name="VerBerkmoes N.C."/>
            <person name="Kuo A."/>
            <person name="Terry A."/>
            <person name="Pangilinan J."/>
            <person name="Lindquist E.A."/>
            <person name="Lucas S."/>
            <person name="Paulsen I.T."/>
            <person name="Hattenrath-Lehmann T.K."/>
            <person name="Talmage S.C."/>
            <person name="Walker E.A."/>
            <person name="Koch F."/>
            <person name="Burson A.M."/>
            <person name="Marcoval M.A."/>
            <person name="Tang Y.Z."/>
            <person name="Lecleir G.R."/>
            <person name="Coyne K.J."/>
            <person name="Berg G.M."/>
            <person name="Bertrand E.M."/>
            <person name="Saito M.A."/>
            <person name="Gladyshev V.N."/>
            <person name="Grigoriev I.V."/>
        </authorList>
    </citation>
    <scope>NUCLEOTIDE SEQUENCE [LARGE SCALE GENOMIC DNA]</scope>
    <source>
        <strain evidence="4">CCMP 1984</strain>
    </source>
</reference>
<sequence>MRIYPGVDRIAELAVVSLVLAHLVACFWGLLGLRGGDGVDDDACYAGAAVPFRRCSWLQIAGLNREGEGDDNFDLYVTCLYWAITTISTVGFGDIHPNSPGEKIFTSVIMVAGVGMYAIII</sequence>
<dbReference type="Gene3D" id="1.10.287.70">
    <property type="match status" value="1"/>
</dbReference>
<dbReference type="InterPro" id="IPR050818">
    <property type="entry name" value="KCNH_animal-type"/>
</dbReference>
<evidence type="ECO:0000256" key="1">
    <source>
        <dbReference type="SAM" id="Phobius"/>
    </source>
</evidence>
<evidence type="ECO:0000313" key="3">
    <source>
        <dbReference type="EMBL" id="EGB05583.1"/>
    </source>
</evidence>
<dbReference type="KEGG" id="aaf:AURANDRAFT_30644"/>
<protein>
    <recommendedName>
        <fullName evidence="2">Potassium channel domain-containing protein</fullName>
    </recommendedName>
</protein>
<feature type="transmembrane region" description="Helical" evidence="1">
    <location>
        <begin position="12"/>
        <end position="31"/>
    </location>
</feature>
<gene>
    <name evidence="3" type="ORF">AURANDRAFT_30644</name>
</gene>
<dbReference type="GO" id="GO:0042391">
    <property type="term" value="P:regulation of membrane potential"/>
    <property type="evidence" value="ECO:0007669"/>
    <property type="project" value="TreeGrafter"/>
</dbReference>
<organism evidence="4">
    <name type="scientific">Aureococcus anophagefferens</name>
    <name type="common">Harmful bloom alga</name>
    <dbReference type="NCBI Taxonomy" id="44056"/>
    <lineage>
        <taxon>Eukaryota</taxon>
        <taxon>Sar</taxon>
        <taxon>Stramenopiles</taxon>
        <taxon>Ochrophyta</taxon>
        <taxon>Pelagophyceae</taxon>
        <taxon>Pelagomonadales</taxon>
        <taxon>Pelagomonadaceae</taxon>
        <taxon>Aureococcus</taxon>
    </lineage>
</organism>
<evidence type="ECO:0000259" key="2">
    <source>
        <dbReference type="Pfam" id="PF07885"/>
    </source>
</evidence>
<dbReference type="GO" id="GO:0005249">
    <property type="term" value="F:voltage-gated potassium channel activity"/>
    <property type="evidence" value="ECO:0007669"/>
    <property type="project" value="InterPro"/>
</dbReference>
<dbReference type="PANTHER" id="PTHR10217:SF435">
    <property type="entry name" value="POTASSIUM VOLTAGE-GATED CHANNEL PROTEIN EAG"/>
    <property type="match status" value="1"/>
</dbReference>
<dbReference type="SUPFAM" id="SSF81324">
    <property type="entry name" value="Voltage-gated potassium channels"/>
    <property type="match status" value="1"/>
</dbReference>